<accession>A0ABQ7BPJ2</accession>
<keyword evidence="3" id="KW-1185">Reference proteome</keyword>
<name>A0ABQ7BPJ2_BRACR</name>
<dbReference type="Proteomes" id="UP000266723">
    <property type="component" value="Unassembled WGS sequence"/>
</dbReference>
<proteinExistence type="predicted"/>
<organism evidence="2 3">
    <name type="scientific">Brassica cretica</name>
    <name type="common">Mustard</name>
    <dbReference type="NCBI Taxonomy" id="69181"/>
    <lineage>
        <taxon>Eukaryota</taxon>
        <taxon>Viridiplantae</taxon>
        <taxon>Streptophyta</taxon>
        <taxon>Embryophyta</taxon>
        <taxon>Tracheophyta</taxon>
        <taxon>Spermatophyta</taxon>
        <taxon>Magnoliopsida</taxon>
        <taxon>eudicotyledons</taxon>
        <taxon>Gunneridae</taxon>
        <taxon>Pentapetalae</taxon>
        <taxon>rosids</taxon>
        <taxon>malvids</taxon>
        <taxon>Brassicales</taxon>
        <taxon>Brassicaceae</taxon>
        <taxon>Brassiceae</taxon>
        <taxon>Brassica</taxon>
    </lineage>
</organism>
<feature type="region of interest" description="Disordered" evidence="1">
    <location>
        <begin position="1"/>
        <end position="24"/>
    </location>
</feature>
<gene>
    <name evidence="2" type="ORF">DY000_02040628</name>
</gene>
<protein>
    <submittedName>
        <fullName evidence="2">Uncharacterized protein</fullName>
    </submittedName>
</protein>
<evidence type="ECO:0000256" key="1">
    <source>
        <dbReference type="SAM" id="MobiDB-lite"/>
    </source>
</evidence>
<sequence length="81" mass="8801">MYEEVDKLSSETRSRSSLSSESPVYENAAMVAGKSASRQTWTACPHSSSWLGLPAFQLVARLARIPARGSITFSTESFDNG</sequence>
<reference evidence="2 3" key="1">
    <citation type="journal article" date="2020" name="BMC Genomics">
        <title>Intraspecific diversification of the crop wild relative Brassica cretica Lam. using demographic model selection.</title>
        <authorList>
            <person name="Kioukis A."/>
            <person name="Michalopoulou V.A."/>
            <person name="Briers L."/>
            <person name="Pirintsos S."/>
            <person name="Studholme D.J."/>
            <person name="Pavlidis P."/>
            <person name="Sarris P.F."/>
        </authorList>
    </citation>
    <scope>NUCLEOTIDE SEQUENCE [LARGE SCALE GENOMIC DNA]</scope>
    <source>
        <strain evidence="3">cv. PFS-1207/04</strain>
    </source>
</reference>
<feature type="compositionally biased region" description="Basic and acidic residues" evidence="1">
    <location>
        <begin position="1"/>
        <end position="14"/>
    </location>
</feature>
<comment type="caution">
    <text evidence="2">The sequence shown here is derived from an EMBL/GenBank/DDBJ whole genome shotgun (WGS) entry which is preliminary data.</text>
</comment>
<evidence type="ECO:0000313" key="2">
    <source>
        <dbReference type="EMBL" id="KAF3534508.1"/>
    </source>
</evidence>
<evidence type="ECO:0000313" key="3">
    <source>
        <dbReference type="Proteomes" id="UP000266723"/>
    </source>
</evidence>
<dbReference type="EMBL" id="QGKV02001507">
    <property type="protein sequence ID" value="KAF3534508.1"/>
    <property type="molecule type" value="Genomic_DNA"/>
</dbReference>